<feature type="compositionally biased region" description="Polar residues" evidence="2">
    <location>
        <begin position="1"/>
        <end position="13"/>
    </location>
</feature>
<dbReference type="OrthoDB" id="1366754at2759"/>
<name>A0A815VPJ3_9BILA</name>
<evidence type="ECO:0000256" key="1">
    <source>
        <dbReference type="ARBA" id="ARBA00049616"/>
    </source>
</evidence>
<evidence type="ECO:0000313" key="6">
    <source>
        <dbReference type="Proteomes" id="UP000663829"/>
    </source>
</evidence>
<evidence type="ECO:0000313" key="4">
    <source>
        <dbReference type="EMBL" id="CAF1533132.1"/>
    </source>
</evidence>
<dbReference type="InterPro" id="IPR040079">
    <property type="entry name" value="Glutathione_S-Trfase"/>
</dbReference>
<dbReference type="PROSITE" id="PS50404">
    <property type="entry name" value="GST_NTER"/>
    <property type="match status" value="1"/>
</dbReference>
<dbReference type="InterPro" id="IPR050213">
    <property type="entry name" value="GST_superfamily"/>
</dbReference>
<comment type="function">
    <text evidence="1">S-crystallins are structural components of squids and octopi eye lens. Contains relatively little if any GST activity.</text>
</comment>
<dbReference type="InterPro" id="IPR004045">
    <property type="entry name" value="Glutathione_S-Trfase_N"/>
</dbReference>
<feature type="region of interest" description="Disordered" evidence="2">
    <location>
        <begin position="1"/>
        <end position="32"/>
    </location>
</feature>
<feature type="domain" description="GST N-terminal" evidence="3">
    <location>
        <begin position="213"/>
        <end position="290"/>
    </location>
</feature>
<evidence type="ECO:0000259" key="3">
    <source>
        <dbReference type="PROSITE" id="PS50404"/>
    </source>
</evidence>
<dbReference type="SFLD" id="SFLDS00019">
    <property type="entry name" value="Glutathione_Transferase_(cytos"/>
    <property type="match status" value="1"/>
</dbReference>
<dbReference type="PANTHER" id="PTHR11571">
    <property type="entry name" value="GLUTATHIONE S-TRANSFERASE"/>
    <property type="match status" value="1"/>
</dbReference>
<comment type="caution">
    <text evidence="4">The sequence shown here is derived from an EMBL/GenBank/DDBJ whole genome shotgun (WGS) entry which is preliminary data.</text>
</comment>
<dbReference type="FunFam" id="3.40.30.10:FF:000035">
    <property type="entry name" value="hematopoietic prostaglandin D synthase"/>
    <property type="match status" value="1"/>
</dbReference>
<dbReference type="EMBL" id="CAJOBC010090582">
    <property type="protein sequence ID" value="CAF4392640.1"/>
    <property type="molecule type" value="Genomic_DNA"/>
</dbReference>
<sequence>MFCPSGSGSKVNVTSKKLKSSTESEPVDSPNSVGMTIDISTGALLLSVLKLSRGIQKRTAKESQYTGLIPPELISTQLQSSSNEKTTVTVPGSWTGGQLAGVYEKYFKDHHAMATTYYLKILYTTTFNINNNNSNLKLNKYAQRDIVQLTDDFNENLYQSLSDAWGTHVIVSIKVGGMNEQQIQFKNCIRYTTKTFKTTTQGFRNHLNYITMTTYKLHYFNGLGRAEIIRLIFTQAGQKYEDIRIERTNWDSIKNDTPLGQVHYIKVDGQRIPQSMAIVRFLAKQFNLARKDNLEQAKVDSVADTIGDLSEIYSKLIHREKGQSKKEEDLKMFFKEDAPKALANLGTLA</sequence>
<protein>
    <recommendedName>
        <fullName evidence="3">GST N-terminal domain-containing protein</fullName>
    </recommendedName>
</protein>
<dbReference type="GO" id="GO:0004364">
    <property type="term" value="F:glutathione transferase activity"/>
    <property type="evidence" value="ECO:0007669"/>
    <property type="project" value="TreeGrafter"/>
</dbReference>
<dbReference type="Pfam" id="PF02798">
    <property type="entry name" value="GST_N"/>
    <property type="match status" value="1"/>
</dbReference>
<dbReference type="SUPFAM" id="SSF52833">
    <property type="entry name" value="Thioredoxin-like"/>
    <property type="match status" value="1"/>
</dbReference>
<dbReference type="CDD" id="cd03039">
    <property type="entry name" value="GST_N_Sigma_like"/>
    <property type="match status" value="1"/>
</dbReference>
<dbReference type="EMBL" id="CAJNOQ010024989">
    <property type="protein sequence ID" value="CAF1533132.1"/>
    <property type="molecule type" value="Genomic_DNA"/>
</dbReference>
<dbReference type="Pfam" id="PF01823">
    <property type="entry name" value="MACPF"/>
    <property type="match status" value="1"/>
</dbReference>
<dbReference type="Proteomes" id="UP000681722">
    <property type="component" value="Unassembled WGS sequence"/>
</dbReference>
<organism evidence="4 6">
    <name type="scientific">Didymodactylos carnosus</name>
    <dbReference type="NCBI Taxonomy" id="1234261"/>
    <lineage>
        <taxon>Eukaryota</taxon>
        <taxon>Metazoa</taxon>
        <taxon>Spiralia</taxon>
        <taxon>Gnathifera</taxon>
        <taxon>Rotifera</taxon>
        <taxon>Eurotatoria</taxon>
        <taxon>Bdelloidea</taxon>
        <taxon>Philodinida</taxon>
        <taxon>Philodinidae</taxon>
        <taxon>Didymodactylos</taxon>
    </lineage>
</organism>
<dbReference type="PANTHER" id="PTHR11571:SF150">
    <property type="entry name" value="GLUTATHIONE S-TRANSFERASE"/>
    <property type="match status" value="1"/>
</dbReference>
<dbReference type="Gene3D" id="1.20.1050.130">
    <property type="match status" value="1"/>
</dbReference>
<evidence type="ECO:0000313" key="5">
    <source>
        <dbReference type="EMBL" id="CAF4392640.1"/>
    </source>
</evidence>
<gene>
    <name evidence="4" type="ORF">GPM918_LOCUS38172</name>
    <name evidence="5" type="ORF">SRO942_LOCUS38977</name>
</gene>
<dbReference type="InterPro" id="IPR020864">
    <property type="entry name" value="MACPF"/>
</dbReference>
<dbReference type="Proteomes" id="UP000663829">
    <property type="component" value="Unassembled WGS sequence"/>
</dbReference>
<proteinExistence type="predicted"/>
<keyword evidence="6" id="KW-1185">Reference proteome</keyword>
<accession>A0A815VPJ3</accession>
<dbReference type="AlphaFoldDB" id="A0A815VPJ3"/>
<dbReference type="GO" id="GO:0006749">
    <property type="term" value="P:glutathione metabolic process"/>
    <property type="evidence" value="ECO:0007669"/>
    <property type="project" value="TreeGrafter"/>
</dbReference>
<evidence type="ECO:0000256" key="2">
    <source>
        <dbReference type="SAM" id="MobiDB-lite"/>
    </source>
</evidence>
<dbReference type="InterPro" id="IPR036249">
    <property type="entry name" value="Thioredoxin-like_sf"/>
</dbReference>
<reference evidence="4" key="1">
    <citation type="submission" date="2021-02" db="EMBL/GenBank/DDBJ databases">
        <authorList>
            <person name="Nowell W R."/>
        </authorList>
    </citation>
    <scope>NUCLEOTIDE SEQUENCE</scope>
</reference>